<evidence type="ECO:0000256" key="1">
    <source>
        <dbReference type="SAM" id="MobiDB-lite"/>
    </source>
</evidence>
<name>A0A4R4DNK1_9PROT</name>
<dbReference type="RefSeq" id="WP_132289470.1">
    <property type="nucleotide sequence ID" value="NZ_SKBM01000010.1"/>
</dbReference>
<keyword evidence="2" id="KW-1133">Transmembrane helix</keyword>
<organism evidence="3 4">
    <name type="scientific">Roseicella aquatilis</name>
    <dbReference type="NCBI Taxonomy" id="2527868"/>
    <lineage>
        <taxon>Bacteria</taxon>
        <taxon>Pseudomonadati</taxon>
        <taxon>Pseudomonadota</taxon>
        <taxon>Alphaproteobacteria</taxon>
        <taxon>Acetobacterales</taxon>
        <taxon>Roseomonadaceae</taxon>
        <taxon>Roseicella</taxon>
    </lineage>
</organism>
<sequence>MDTHRHPGAPPRASDPPILDMTPEGEFRDPLPPPRGRLDALLGKVGGVALLLTLAAGGLLLAALAVLFLGLLLPVALGAGLVAFISLWWRMRRLNRAGGGQGVRFVILRR</sequence>
<dbReference type="EMBL" id="SKBM01000010">
    <property type="protein sequence ID" value="TCZ61405.1"/>
    <property type="molecule type" value="Genomic_DNA"/>
</dbReference>
<protein>
    <submittedName>
        <fullName evidence="3">Uncharacterized protein</fullName>
    </submittedName>
</protein>
<keyword evidence="4" id="KW-1185">Reference proteome</keyword>
<feature type="region of interest" description="Disordered" evidence="1">
    <location>
        <begin position="1"/>
        <end position="30"/>
    </location>
</feature>
<feature type="transmembrane region" description="Helical" evidence="2">
    <location>
        <begin position="71"/>
        <end position="89"/>
    </location>
</feature>
<reference evidence="3 4" key="1">
    <citation type="submission" date="2019-03" db="EMBL/GenBank/DDBJ databases">
        <title>Paracraurococcus aquatilis NE82 genome sequence.</title>
        <authorList>
            <person name="Zhao Y."/>
            <person name="Du Z."/>
        </authorList>
    </citation>
    <scope>NUCLEOTIDE SEQUENCE [LARGE SCALE GENOMIC DNA]</scope>
    <source>
        <strain evidence="3 4">NE82</strain>
    </source>
</reference>
<keyword evidence="2" id="KW-0812">Transmembrane</keyword>
<gene>
    <name evidence="3" type="ORF">EXY23_12755</name>
</gene>
<comment type="caution">
    <text evidence="3">The sequence shown here is derived from an EMBL/GenBank/DDBJ whole genome shotgun (WGS) entry which is preliminary data.</text>
</comment>
<evidence type="ECO:0000313" key="4">
    <source>
        <dbReference type="Proteomes" id="UP000295023"/>
    </source>
</evidence>
<keyword evidence="2" id="KW-0472">Membrane</keyword>
<accession>A0A4R4DNK1</accession>
<proteinExistence type="predicted"/>
<dbReference type="AlphaFoldDB" id="A0A4R4DNK1"/>
<dbReference type="Proteomes" id="UP000295023">
    <property type="component" value="Unassembled WGS sequence"/>
</dbReference>
<evidence type="ECO:0000313" key="3">
    <source>
        <dbReference type="EMBL" id="TCZ61405.1"/>
    </source>
</evidence>
<feature type="transmembrane region" description="Helical" evidence="2">
    <location>
        <begin position="45"/>
        <end position="65"/>
    </location>
</feature>
<evidence type="ECO:0000256" key="2">
    <source>
        <dbReference type="SAM" id="Phobius"/>
    </source>
</evidence>